<evidence type="ECO:0000256" key="1">
    <source>
        <dbReference type="ARBA" id="ARBA00011961"/>
    </source>
</evidence>
<evidence type="ECO:0000313" key="4">
    <source>
        <dbReference type="EMBL" id="CAJ2507841.1"/>
    </source>
</evidence>
<dbReference type="Pfam" id="PF03881">
    <property type="entry name" value="Fructosamin_kin"/>
    <property type="match status" value="1"/>
</dbReference>
<feature type="region of interest" description="Disordered" evidence="3">
    <location>
        <begin position="47"/>
        <end position="82"/>
    </location>
</feature>
<dbReference type="PANTHER" id="PTHR12149">
    <property type="entry name" value="FRUCTOSAMINE 3 KINASE-RELATED PROTEIN"/>
    <property type="match status" value="1"/>
</dbReference>
<dbReference type="GO" id="GO:0102193">
    <property type="term" value="F:protein-ribulosamine 3-kinase activity"/>
    <property type="evidence" value="ECO:0007669"/>
    <property type="project" value="UniProtKB-EC"/>
</dbReference>
<evidence type="ECO:0000256" key="3">
    <source>
        <dbReference type="SAM" id="MobiDB-lite"/>
    </source>
</evidence>
<evidence type="ECO:0000256" key="2">
    <source>
        <dbReference type="ARBA" id="ARBA00048655"/>
    </source>
</evidence>
<comment type="caution">
    <text evidence="4">The sequence shown here is derived from an EMBL/GenBank/DDBJ whole genome shotgun (WGS) entry which is preliminary data.</text>
</comment>
<dbReference type="EMBL" id="CAUWAG010000010">
    <property type="protein sequence ID" value="CAJ2507841.1"/>
    <property type="molecule type" value="Genomic_DNA"/>
</dbReference>
<dbReference type="InterPro" id="IPR011009">
    <property type="entry name" value="Kinase-like_dom_sf"/>
</dbReference>
<comment type="catalytic activity">
    <reaction evidence="2">
        <text>N(6)-D-ribulosyl-L-lysyl-[protein] + ATP = N(6)-(3-O-phospho-D-ribulosyl)-L-lysyl-[protein] + ADP + H(+)</text>
        <dbReference type="Rhea" id="RHEA:48432"/>
        <dbReference type="Rhea" id="RHEA-COMP:12103"/>
        <dbReference type="Rhea" id="RHEA-COMP:12104"/>
        <dbReference type="ChEBI" id="CHEBI:15378"/>
        <dbReference type="ChEBI" id="CHEBI:30616"/>
        <dbReference type="ChEBI" id="CHEBI:90418"/>
        <dbReference type="ChEBI" id="CHEBI:90420"/>
        <dbReference type="ChEBI" id="CHEBI:456216"/>
        <dbReference type="EC" id="2.7.1.172"/>
    </reaction>
    <physiologicalReaction direction="left-to-right" evidence="2">
        <dbReference type="Rhea" id="RHEA:48433"/>
    </physiologicalReaction>
</comment>
<dbReference type="AlphaFoldDB" id="A0AAI8VNS7"/>
<name>A0AAI8VNS7_9PEZI</name>
<proteinExistence type="predicted"/>
<feature type="compositionally biased region" description="Basic and acidic residues" evidence="3">
    <location>
        <begin position="70"/>
        <end position="82"/>
    </location>
</feature>
<dbReference type="InterPro" id="IPR016477">
    <property type="entry name" value="Fructo-/Ketosamine-3-kinase"/>
</dbReference>
<dbReference type="PANTHER" id="PTHR12149:SF8">
    <property type="entry name" value="PROTEIN-RIBULOSAMINE 3-KINASE"/>
    <property type="match status" value="1"/>
</dbReference>
<dbReference type="Proteomes" id="UP001295740">
    <property type="component" value="Unassembled WGS sequence"/>
</dbReference>
<feature type="compositionally biased region" description="Basic and acidic residues" evidence="3">
    <location>
        <begin position="49"/>
        <end position="62"/>
    </location>
</feature>
<reference evidence="4" key="1">
    <citation type="submission" date="2023-10" db="EMBL/GenBank/DDBJ databases">
        <authorList>
            <person name="Hackl T."/>
        </authorList>
    </citation>
    <scope>NUCLEOTIDE SEQUENCE</scope>
</reference>
<gene>
    <name evidence="4" type="ORF">KHLLAP_LOCUS8309</name>
</gene>
<keyword evidence="5" id="KW-1185">Reference proteome</keyword>
<organism evidence="4 5">
    <name type="scientific">Anthostomella pinea</name>
    <dbReference type="NCBI Taxonomy" id="933095"/>
    <lineage>
        <taxon>Eukaryota</taxon>
        <taxon>Fungi</taxon>
        <taxon>Dikarya</taxon>
        <taxon>Ascomycota</taxon>
        <taxon>Pezizomycotina</taxon>
        <taxon>Sordariomycetes</taxon>
        <taxon>Xylariomycetidae</taxon>
        <taxon>Xylariales</taxon>
        <taxon>Xylariaceae</taxon>
        <taxon>Anthostomella</taxon>
    </lineage>
</organism>
<dbReference type="EC" id="2.7.1.172" evidence="1"/>
<dbReference type="SUPFAM" id="SSF56112">
    <property type="entry name" value="Protein kinase-like (PK-like)"/>
    <property type="match status" value="1"/>
</dbReference>
<evidence type="ECO:0000313" key="5">
    <source>
        <dbReference type="Proteomes" id="UP001295740"/>
    </source>
</evidence>
<dbReference type="Gene3D" id="3.90.1200.10">
    <property type="match status" value="1"/>
</dbReference>
<accession>A0AAI8VNS7</accession>
<protein>
    <recommendedName>
        <fullName evidence="1">protein-ribulosamine 3-kinase</fullName>
        <ecNumber evidence="1">2.7.1.172</ecNumber>
    </recommendedName>
</protein>
<sequence length="351" mass="40003">MTSSVVEPVIVPKDQDIELDENVLKVIPNAALAAEIRATLHGASSWDENSLHTREVSERERNQVLPQDSHGGERSRDSARGIRVDQVIHTTIPGFAPEPIAWGSFRGAEDHHFFLSSFHEMKDEVSEIEAFVRCLASLHMNALSPNGKYGFHVTTYNGNIPQDVRWTDTWEECFLNGTKQDFELEREARGPSDELDQLRTPLLEKVIPRLLRPLESGGRHVKPSFLHGDLWYGNRASRWSSILPDSTCTTSVQIRNKTTVDIKAMRKARYRFGRDYMKAYQAHFPISKPIDDLEARLALYSLRSYLHESTLYVDDPRPREALIRETKKLVQAFPDGLNGYDLELGQSIHVQ</sequence>